<feature type="compositionally biased region" description="Low complexity" evidence="1">
    <location>
        <begin position="378"/>
        <end position="395"/>
    </location>
</feature>
<keyword evidence="2" id="KW-0812">Transmembrane</keyword>
<keyword evidence="4" id="KW-1185">Reference proteome</keyword>
<evidence type="ECO:0000256" key="2">
    <source>
        <dbReference type="SAM" id="Phobius"/>
    </source>
</evidence>
<dbReference type="eggNOG" id="ENOG5030JTR">
    <property type="taxonomic scope" value="Bacteria"/>
</dbReference>
<name>M4NH50_9GAMM</name>
<feature type="compositionally biased region" description="Basic and acidic residues" evidence="1">
    <location>
        <begin position="412"/>
        <end position="422"/>
    </location>
</feature>
<feature type="compositionally biased region" description="Basic residues" evidence="1">
    <location>
        <begin position="1"/>
        <end position="11"/>
    </location>
</feature>
<dbReference type="AlphaFoldDB" id="M4NH50"/>
<proteinExistence type="predicted"/>
<organism evidence="3 4">
    <name type="scientific">Rhodanobacter denitrificans</name>
    <dbReference type="NCBI Taxonomy" id="666685"/>
    <lineage>
        <taxon>Bacteria</taxon>
        <taxon>Pseudomonadati</taxon>
        <taxon>Pseudomonadota</taxon>
        <taxon>Gammaproteobacteria</taxon>
        <taxon>Lysobacterales</taxon>
        <taxon>Rhodanobacteraceae</taxon>
        <taxon>Rhodanobacter</taxon>
    </lineage>
</organism>
<accession>M4NH50</accession>
<protein>
    <submittedName>
        <fullName evidence="3">Uncharacterized protein</fullName>
    </submittedName>
</protein>
<gene>
    <name evidence="3" type="ORF">R2APBS1_3210</name>
</gene>
<feature type="compositionally biased region" description="Basic and acidic residues" evidence="1">
    <location>
        <begin position="463"/>
        <end position="472"/>
    </location>
</feature>
<feature type="region of interest" description="Disordered" evidence="1">
    <location>
        <begin position="369"/>
        <end position="497"/>
    </location>
</feature>
<evidence type="ECO:0000313" key="4">
    <source>
        <dbReference type="Proteomes" id="UP000011859"/>
    </source>
</evidence>
<reference evidence="3 4" key="1">
    <citation type="submission" date="2012-04" db="EMBL/GenBank/DDBJ databases">
        <title>Complete genome of Rhodanobacter sp. 2APBS1.</title>
        <authorList>
            <consortium name="US DOE Joint Genome Institute"/>
            <person name="Huntemann M."/>
            <person name="Wei C.-L."/>
            <person name="Han J."/>
            <person name="Detter J.C."/>
            <person name="Han C."/>
            <person name="Tapia R."/>
            <person name="Munk A.C.C."/>
            <person name="Chen A."/>
            <person name="Krypides N."/>
            <person name="Mavromatis K."/>
            <person name="Markowitz V."/>
            <person name="Szeto E."/>
            <person name="Ivanova N."/>
            <person name="Mikhailova N."/>
            <person name="Ovchinnikova G."/>
            <person name="Pagani I."/>
            <person name="Pati A."/>
            <person name="Goodwin L."/>
            <person name="Peters L."/>
            <person name="Pitluck S."/>
            <person name="Woyke T."/>
            <person name="Prakash O."/>
            <person name="Elkins J."/>
            <person name="Brown S."/>
            <person name="Palumbo A."/>
            <person name="Hemme C."/>
            <person name="Zhou J."/>
            <person name="Watson D."/>
            <person name="Jardine P."/>
            <person name="Kostka J."/>
            <person name="Green S."/>
        </authorList>
    </citation>
    <scope>NUCLEOTIDE SEQUENCE [LARGE SCALE GENOMIC DNA]</scope>
    <source>
        <strain evidence="3 4">2APBS1</strain>
    </source>
</reference>
<feature type="compositionally biased region" description="Low complexity" evidence="1">
    <location>
        <begin position="640"/>
        <end position="666"/>
    </location>
</feature>
<evidence type="ECO:0000313" key="3">
    <source>
        <dbReference type="EMBL" id="AGG90280.1"/>
    </source>
</evidence>
<feature type="compositionally biased region" description="Pro residues" evidence="1">
    <location>
        <begin position="104"/>
        <end position="115"/>
    </location>
</feature>
<feature type="compositionally biased region" description="Pro residues" evidence="1">
    <location>
        <begin position="165"/>
        <end position="192"/>
    </location>
</feature>
<dbReference type="Proteomes" id="UP000011859">
    <property type="component" value="Chromosome"/>
</dbReference>
<keyword evidence="2" id="KW-1133">Transmembrane helix</keyword>
<feature type="compositionally biased region" description="Low complexity" evidence="1">
    <location>
        <begin position="155"/>
        <end position="164"/>
    </location>
</feature>
<keyword evidence="2" id="KW-0472">Membrane</keyword>
<sequence length="666" mass="69200">MRKRGRGRYTRRMPLPPPDPPASRPANPARVMLSSPLAAATRARVYHQRTRLRSRERGLRILAMVSSLLVHLLFLFGFVLGPAFQVVPPPESRQQFLQVRLVEPPEPPPPPPVRGTPPKERGPRHQGRRSRPAPGSERSANAVAVVAQPPAAAAAPPTIAKAAPPRAPKPQPAAAPPAPVSLPQPAPTPALRPIPLAAEPPAVSLPTPVVQLPVPPKFQPESVRKPQLEGKRPLPPPPSLALPELPPQAAPPITVSSIALSTELPKSTAPASVTPIRAQLPAAPPVPELQPIPLPAQPAPSVNVQAPLSVPAPTVPTERPQLQAPSIEVAQAELETVPLAPATPSRIEPPAPSAKIDVADAARQMDVQPFIARPQLSTPPTAAAAAPAAAAASPPLASPSPAPAGPPTPSPDDARSGRDVSRAPDATPQGSELATPGQPEGVVAAPESTRTGTAAAQPAARQGSDKGRRGEQPGKGQPGGDQPGAEEGKPQGELGSYVQLKPRGDTEIMRHGVPNIGYQPTRFEQDWAPEGESSIDTALRRAVEKTKVSHTFHLPRGVRVECTVMPLLPIALFGCDNPDPPAKPVDDKVYERLHLAPANPAAAHAPAVSRTAPAPMVTFDNSAECAAARVAGSPPPPGCAGPVLPARPTTPAASSSSWVPASDQFH</sequence>
<dbReference type="HOGENOM" id="CLU_430691_0_0_6"/>
<feature type="compositionally biased region" description="Pro residues" evidence="1">
    <location>
        <begin position="396"/>
        <end position="410"/>
    </location>
</feature>
<feature type="compositionally biased region" description="Pro residues" evidence="1">
    <location>
        <begin position="14"/>
        <end position="23"/>
    </location>
</feature>
<dbReference type="KEGG" id="rhd:R2APBS1_3210"/>
<feature type="region of interest" description="Disordered" evidence="1">
    <location>
        <begin position="1"/>
        <end position="27"/>
    </location>
</feature>
<feature type="region of interest" description="Disordered" evidence="1">
    <location>
        <begin position="155"/>
        <end position="256"/>
    </location>
</feature>
<feature type="compositionally biased region" description="Pro residues" evidence="1">
    <location>
        <begin position="233"/>
        <end position="250"/>
    </location>
</feature>
<feature type="transmembrane region" description="Helical" evidence="2">
    <location>
        <begin position="61"/>
        <end position="84"/>
    </location>
</feature>
<dbReference type="EMBL" id="CP003470">
    <property type="protein sequence ID" value="AGG90280.1"/>
    <property type="molecule type" value="Genomic_DNA"/>
</dbReference>
<evidence type="ECO:0000256" key="1">
    <source>
        <dbReference type="SAM" id="MobiDB-lite"/>
    </source>
</evidence>
<feature type="region of interest" description="Disordered" evidence="1">
    <location>
        <begin position="628"/>
        <end position="666"/>
    </location>
</feature>
<dbReference type="STRING" id="666685.R2APBS1_3210"/>
<feature type="compositionally biased region" description="Basic and acidic residues" evidence="1">
    <location>
        <begin position="222"/>
        <end position="232"/>
    </location>
</feature>
<feature type="region of interest" description="Disordered" evidence="1">
    <location>
        <begin position="102"/>
        <end position="142"/>
    </location>
</feature>